<proteinExistence type="predicted"/>
<sequence>MDHQGGGFHNYVKLQKQHPVAPPLTAIGRFLQGQNRHNQFSHHNFVNNKGTFIPSNGVYGLSSYDHESENSLVPCYPMDVAYHGVFLKNYQNIQRTNEVIKSGAKMISKGGRRKDLIKGQWTDEEDRKLLRLVKLHGDRKWAQIAEHMIGRAGKQCRERWHNHLRPDIKKDTWNEDEERMLVETHQKIGNKWAEIAKFIPGRTENAVKNHWNATKRRHSRRKSKNNDAKNRKLKPSILQEYIRSNITTNPSDQNGASAANTTNVNATLGSSSSATISNDFSIKLNIIFPELSNSNSEDNPSLDITQSYDDELTFMQSFFGDNNSIPQDSNTPSNESSIHTKDPKGPNVKHLAFNDKSRYRFAPYASISNESNYIKDLESCLDMKPLAFSDNSQYGMASSSSISNESVYIKDPNSSLDMNPLGDLVFDAEQSAGSGFSSNGKKEMDLMEMVLSSQFSQACKSPLLFNLRLLVHSSLRESVIESQQSLARRAKGTFEELES</sequence>
<dbReference type="EMBL" id="CM042034">
    <property type="protein sequence ID" value="KAI3760421.1"/>
    <property type="molecule type" value="Genomic_DNA"/>
</dbReference>
<organism evidence="1 2">
    <name type="scientific">Smallanthus sonchifolius</name>
    <dbReference type="NCBI Taxonomy" id="185202"/>
    <lineage>
        <taxon>Eukaryota</taxon>
        <taxon>Viridiplantae</taxon>
        <taxon>Streptophyta</taxon>
        <taxon>Embryophyta</taxon>
        <taxon>Tracheophyta</taxon>
        <taxon>Spermatophyta</taxon>
        <taxon>Magnoliopsida</taxon>
        <taxon>eudicotyledons</taxon>
        <taxon>Gunneridae</taxon>
        <taxon>Pentapetalae</taxon>
        <taxon>asterids</taxon>
        <taxon>campanulids</taxon>
        <taxon>Asterales</taxon>
        <taxon>Asteraceae</taxon>
        <taxon>Asteroideae</taxon>
        <taxon>Heliantheae alliance</taxon>
        <taxon>Millerieae</taxon>
        <taxon>Smallanthus</taxon>
    </lineage>
</organism>
<evidence type="ECO:0000313" key="2">
    <source>
        <dbReference type="Proteomes" id="UP001056120"/>
    </source>
</evidence>
<keyword evidence="2" id="KW-1185">Reference proteome</keyword>
<accession>A0ACB9EPP3</accession>
<comment type="caution">
    <text evidence="1">The sequence shown here is derived from an EMBL/GenBank/DDBJ whole genome shotgun (WGS) entry which is preliminary data.</text>
</comment>
<reference evidence="2" key="1">
    <citation type="journal article" date="2022" name="Mol. Ecol. Resour.">
        <title>The genomes of chicory, endive, great burdock and yacon provide insights into Asteraceae palaeo-polyploidization history and plant inulin production.</title>
        <authorList>
            <person name="Fan W."/>
            <person name="Wang S."/>
            <person name="Wang H."/>
            <person name="Wang A."/>
            <person name="Jiang F."/>
            <person name="Liu H."/>
            <person name="Zhao H."/>
            <person name="Xu D."/>
            <person name="Zhang Y."/>
        </authorList>
    </citation>
    <scope>NUCLEOTIDE SEQUENCE [LARGE SCALE GENOMIC DNA]</scope>
    <source>
        <strain evidence="2">cv. Yunnan</strain>
    </source>
</reference>
<gene>
    <name evidence="1" type="ORF">L1987_50816</name>
</gene>
<name>A0ACB9EPP3_9ASTR</name>
<reference evidence="1 2" key="2">
    <citation type="journal article" date="2022" name="Mol. Ecol. Resour.">
        <title>The genomes of chicory, endive, great burdock and yacon provide insights into Asteraceae paleo-polyploidization history and plant inulin production.</title>
        <authorList>
            <person name="Fan W."/>
            <person name="Wang S."/>
            <person name="Wang H."/>
            <person name="Wang A."/>
            <person name="Jiang F."/>
            <person name="Liu H."/>
            <person name="Zhao H."/>
            <person name="Xu D."/>
            <person name="Zhang Y."/>
        </authorList>
    </citation>
    <scope>NUCLEOTIDE SEQUENCE [LARGE SCALE GENOMIC DNA]</scope>
    <source>
        <strain evidence="2">cv. Yunnan</strain>
        <tissue evidence="1">Leaves</tissue>
    </source>
</reference>
<dbReference type="Proteomes" id="UP001056120">
    <property type="component" value="Linkage Group LG17"/>
</dbReference>
<protein>
    <submittedName>
        <fullName evidence="1">Uncharacterized protein</fullName>
    </submittedName>
</protein>
<evidence type="ECO:0000313" key="1">
    <source>
        <dbReference type="EMBL" id="KAI3760421.1"/>
    </source>
</evidence>